<dbReference type="AlphaFoldDB" id="A0A239HGB2"/>
<gene>
    <name evidence="1" type="ORF">SAMN06264365_12495</name>
</gene>
<dbReference type="Proteomes" id="UP000198415">
    <property type="component" value="Unassembled WGS sequence"/>
</dbReference>
<reference evidence="1 2" key="1">
    <citation type="submission" date="2017-06" db="EMBL/GenBank/DDBJ databases">
        <authorList>
            <person name="Kim H.J."/>
            <person name="Triplett B.A."/>
        </authorList>
    </citation>
    <scope>NUCLEOTIDE SEQUENCE [LARGE SCALE GENOMIC DNA]</scope>
    <source>
        <strain evidence="1 2">DSM 43151</strain>
    </source>
</reference>
<evidence type="ECO:0000313" key="2">
    <source>
        <dbReference type="Proteomes" id="UP000198415"/>
    </source>
</evidence>
<accession>A0A239HGB2</accession>
<name>A0A239HGB2_9ACTN</name>
<evidence type="ECO:0000313" key="1">
    <source>
        <dbReference type="EMBL" id="SNS80449.1"/>
    </source>
</evidence>
<protein>
    <submittedName>
        <fullName evidence="1">Uncharacterized protein</fullName>
    </submittedName>
</protein>
<organism evidence="1 2">
    <name type="scientific">Actinoplanes regularis</name>
    <dbReference type="NCBI Taxonomy" id="52697"/>
    <lineage>
        <taxon>Bacteria</taxon>
        <taxon>Bacillati</taxon>
        <taxon>Actinomycetota</taxon>
        <taxon>Actinomycetes</taxon>
        <taxon>Micromonosporales</taxon>
        <taxon>Micromonosporaceae</taxon>
        <taxon>Actinoplanes</taxon>
    </lineage>
</organism>
<sequence>MVPPVVPDVWYHLSVDAPAKGNNTGAYREMEHLRERVRRQAGHQIAEIERLAADP</sequence>
<proteinExistence type="predicted"/>
<dbReference type="EMBL" id="FZNR01000024">
    <property type="protein sequence ID" value="SNS80449.1"/>
    <property type="molecule type" value="Genomic_DNA"/>
</dbReference>
<keyword evidence="2" id="KW-1185">Reference proteome</keyword>